<gene>
    <name evidence="1" type="ORF">MM415A01354_0006</name>
</gene>
<proteinExistence type="predicted"/>
<dbReference type="EMBL" id="MT142268">
    <property type="protein sequence ID" value="QJA77185.1"/>
    <property type="molecule type" value="Genomic_DNA"/>
</dbReference>
<evidence type="ECO:0000313" key="1">
    <source>
        <dbReference type="EMBL" id="QJA77185.1"/>
    </source>
</evidence>
<dbReference type="AlphaFoldDB" id="A0A6M3K6Q1"/>
<name>A0A6M3K6Q1_9ZZZZ</name>
<accession>A0A6M3K6Q1</accession>
<sequence>MAVNELWQGFLEQNPDIYYQGMIPKGTPGFADYWRRQSGNVWNQYQGALGKQVLGGGVPNMMFGDFLNQYPFAKYWSELSPASRGINMGALSPGLLWRM</sequence>
<organism evidence="1">
    <name type="scientific">viral metagenome</name>
    <dbReference type="NCBI Taxonomy" id="1070528"/>
    <lineage>
        <taxon>unclassified sequences</taxon>
        <taxon>metagenomes</taxon>
        <taxon>organismal metagenomes</taxon>
    </lineage>
</organism>
<protein>
    <submittedName>
        <fullName evidence="1">Uncharacterized protein</fullName>
    </submittedName>
</protein>
<reference evidence="1" key="1">
    <citation type="submission" date="2020-03" db="EMBL/GenBank/DDBJ databases">
        <title>The deep terrestrial virosphere.</title>
        <authorList>
            <person name="Holmfeldt K."/>
            <person name="Nilsson E."/>
            <person name="Simone D."/>
            <person name="Lopez-Fernandez M."/>
            <person name="Wu X."/>
            <person name="de Brujin I."/>
            <person name="Lundin D."/>
            <person name="Andersson A."/>
            <person name="Bertilsson S."/>
            <person name="Dopson M."/>
        </authorList>
    </citation>
    <scope>NUCLEOTIDE SEQUENCE</scope>
    <source>
        <strain evidence="1">MM415A01354</strain>
    </source>
</reference>